<dbReference type="GO" id="GO:0005737">
    <property type="term" value="C:cytoplasm"/>
    <property type="evidence" value="ECO:0007669"/>
    <property type="project" value="UniProtKB-UniRule"/>
</dbReference>
<feature type="domain" description="SpoVT-AbrB" evidence="8">
    <location>
        <begin position="9"/>
        <end position="52"/>
    </location>
</feature>
<dbReference type="InterPro" id="IPR037914">
    <property type="entry name" value="SpoVT-AbrB_sf"/>
</dbReference>
<dbReference type="PANTHER" id="PTHR34701">
    <property type="entry name" value="TRANSCRIPTIONAL REGULATOR MRAZ"/>
    <property type="match status" value="1"/>
</dbReference>
<dbReference type="GO" id="GO:0000976">
    <property type="term" value="F:transcription cis-regulatory region binding"/>
    <property type="evidence" value="ECO:0007669"/>
    <property type="project" value="TreeGrafter"/>
</dbReference>
<sequence length="154" mass="17203">MAASEFSGNYTHTIDPKGRVTIPSAYREALGEGFTIGLNNEFNAIALYPVEKWEEIGKRLERIPDSDARGMAYVRLIKAFSFPGQKLDGQGRVLLPMGLRQKAGMDKAIRFVGVGRYLEIWDEAKFAATCEMAENDIESLLAYVNDRYYGPGQV</sequence>
<comment type="caution">
    <text evidence="9">The sequence shown here is derived from an EMBL/GenBank/DDBJ whole genome shotgun (WGS) entry which is preliminary data.</text>
</comment>
<dbReference type="Pfam" id="PF02381">
    <property type="entry name" value="MraZ"/>
    <property type="match status" value="2"/>
</dbReference>
<dbReference type="PROSITE" id="PS51740">
    <property type="entry name" value="SPOVT_ABRB"/>
    <property type="match status" value="2"/>
</dbReference>
<dbReference type="InterPro" id="IPR007159">
    <property type="entry name" value="SpoVT-AbrB_dom"/>
</dbReference>
<dbReference type="InterPro" id="IPR035644">
    <property type="entry name" value="MraZ_C"/>
</dbReference>
<dbReference type="Gene3D" id="3.40.1550.20">
    <property type="entry name" value="Transcriptional regulator MraZ domain"/>
    <property type="match status" value="1"/>
</dbReference>
<evidence type="ECO:0000256" key="6">
    <source>
        <dbReference type="ARBA" id="ARBA00023163"/>
    </source>
</evidence>
<dbReference type="CDD" id="cd16321">
    <property type="entry name" value="MraZ_C"/>
    <property type="match status" value="1"/>
</dbReference>
<gene>
    <name evidence="7" type="primary">mraZ</name>
    <name evidence="9" type="ORF">IAA52_00195</name>
</gene>
<dbReference type="PANTHER" id="PTHR34701:SF1">
    <property type="entry name" value="TRANSCRIPTIONAL REGULATOR MRAZ"/>
    <property type="match status" value="1"/>
</dbReference>
<comment type="subcellular location">
    <subcellularLocation>
        <location evidence="7">Cytoplasm</location>
        <location evidence="7">Nucleoid</location>
    </subcellularLocation>
</comment>
<dbReference type="Proteomes" id="UP000824260">
    <property type="component" value="Unassembled WGS sequence"/>
</dbReference>
<dbReference type="InterPro" id="IPR003444">
    <property type="entry name" value="MraZ"/>
</dbReference>
<proteinExistence type="inferred from homology"/>
<keyword evidence="5 7" id="KW-0238">DNA-binding</keyword>
<evidence type="ECO:0000313" key="9">
    <source>
        <dbReference type="EMBL" id="HIQ81504.1"/>
    </source>
</evidence>
<keyword evidence="2 7" id="KW-0963">Cytoplasm</keyword>
<comment type="subunit">
    <text evidence="7">Forms oligomers.</text>
</comment>
<protein>
    <recommendedName>
        <fullName evidence="1 7">Transcriptional regulator MraZ</fullName>
    </recommendedName>
</protein>
<dbReference type="EMBL" id="DVFZ01000005">
    <property type="protein sequence ID" value="HIQ81504.1"/>
    <property type="molecule type" value="Genomic_DNA"/>
</dbReference>
<evidence type="ECO:0000256" key="2">
    <source>
        <dbReference type="ARBA" id="ARBA00022490"/>
    </source>
</evidence>
<dbReference type="CDD" id="cd16320">
    <property type="entry name" value="MraZ_N"/>
    <property type="match status" value="1"/>
</dbReference>
<evidence type="ECO:0000256" key="5">
    <source>
        <dbReference type="ARBA" id="ARBA00023125"/>
    </source>
</evidence>
<evidence type="ECO:0000259" key="8">
    <source>
        <dbReference type="PROSITE" id="PS51740"/>
    </source>
</evidence>
<organism evidence="9 10">
    <name type="scientific">Candidatus Pullichristensenella stercorigallinarum</name>
    <dbReference type="NCBI Taxonomy" id="2840909"/>
    <lineage>
        <taxon>Bacteria</taxon>
        <taxon>Bacillati</taxon>
        <taxon>Bacillota</taxon>
        <taxon>Clostridia</taxon>
        <taxon>Candidatus Pullichristensenella</taxon>
    </lineage>
</organism>
<reference evidence="9" key="1">
    <citation type="submission" date="2020-10" db="EMBL/GenBank/DDBJ databases">
        <authorList>
            <person name="Gilroy R."/>
        </authorList>
    </citation>
    <scope>NUCLEOTIDE SEQUENCE</scope>
    <source>
        <strain evidence="9">ChiSjej6B24-2974</strain>
    </source>
</reference>
<dbReference type="InterPro" id="IPR020603">
    <property type="entry name" value="MraZ_dom"/>
</dbReference>
<evidence type="ECO:0000256" key="3">
    <source>
        <dbReference type="ARBA" id="ARBA00022737"/>
    </source>
</evidence>
<evidence type="ECO:0000256" key="1">
    <source>
        <dbReference type="ARBA" id="ARBA00013860"/>
    </source>
</evidence>
<keyword evidence="4 7" id="KW-0805">Transcription regulation</keyword>
<dbReference type="HAMAP" id="MF_01008">
    <property type="entry name" value="MraZ"/>
    <property type="match status" value="1"/>
</dbReference>
<dbReference type="AlphaFoldDB" id="A0A9D0ZJN6"/>
<evidence type="ECO:0000313" key="10">
    <source>
        <dbReference type="Proteomes" id="UP000824260"/>
    </source>
</evidence>
<comment type="similarity">
    <text evidence="7">Belongs to the MraZ family.</text>
</comment>
<dbReference type="SUPFAM" id="SSF89447">
    <property type="entry name" value="AbrB/MazE/MraZ-like"/>
    <property type="match status" value="1"/>
</dbReference>
<keyword evidence="6 7" id="KW-0804">Transcription</keyword>
<dbReference type="GO" id="GO:0003700">
    <property type="term" value="F:DNA-binding transcription factor activity"/>
    <property type="evidence" value="ECO:0007669"/>
    <property type="project" value="UniProtKB-UniRule"/>
</dbReference>
<reference evidence="9" key="2">
    <citation type="journal article" date="2021" name="PeerJ">
        <title>Extensive microbial diversity within the chicken gut microbiome revealed by metagenomics and culture.</title>
        <authorList>
            <person name="Gilroy R."/>
            <person name="Ravi A."/>
            <person name="Getino M."/>
            <person name="Pursley I."/>
            <person name="Horton D.L."/>
            <person name="Alikhan N.F."/>
            <person name="Baker D."/>
            <person name="Gharbi K."/>
            <person name="Hall N."/>
            <person name="Watson M."/>
            <person name="Adriaenssens E.M."/>
            <person name="Foster-Nyarko E."/>
            <person name="Jarju S."/>
            <person name="Secka A."/>
            <person name="Antonio M."/>
            <person name="Oren A."/>
            <person name="Chaudhuri R.R."/>
            <person name="La Ragione R."/>
            <person name="Hildebrand F."/>
            <person name="Pallen M.J."/>
        </authorList>
    </citation>
    <scope>NUCLEOTIDE SEQUENCE</scope>
    <source>
        <strain evidence="9">ChiSjej6B24-2974</strain>
    </source>
</reference>
<keyword evidence="3" id="KW-0677">Repeat</keyword>
<feature type="domain" description="SpoVT-AbrB" evidence="8">
    <location>
        <begin position="82"/>
        <end position="125"/>
    </location>
</feature>
<name>A0A9D0ZJN6_9FIRM</name>
<evidence type="ECO:0000256" key="7">
    <source>
        <dbReference type="HAMAP-Rule" id="MF_01008"/>
    </source>
</evidence>
<dbReference type="GO" id="GO:0009295">
    <property type="term" value="C:nucleoid"/>
    <property type="evidence" value="ECO:0007669"/>
    <property type="project" value="UniProtKB-SubCell"/>
</dbReference>
<evidence type="ECO:0000256" key="4">
    <source>
        <dbReference type="ARBA" id="ARBA00023015"/>
    </source>
</evidence>
<dbReference type="InterPro" id="IPR038619">
    <property type="entry name" value="MraZ_sf"/>
</dbReference>
<dbReference type="GO" id="GO:2000143">
    <property type="term" value="P:negative regulation of DNA-templated transcription initiation"/>
    <property type="evidence" value="ECO:0007669"/>
    <property type="project" value="TreeGrafter"/>
</dbReference>
<dbReference type="InterPro" id="IPR035642">
    <property type="entry name" value="MraZ_N"/>
</dbReference>
<accession>A0A9D0ZJN6</accession>